<dbReference type="AlphaFoldDB" id="A0A6J0J543"/>
<dbReference type="RefSeq" id="XP_017694073.1">
    <property type="nucleotide sequence ID" value="XM_017838584.1"/>
</dbReference>
<evidence type="ECO:0000313" key="2">
    <source>
        <dbReference type="Proteomes" id="UP000504624"/>
    </source>
</evidence>
<dbReference type="OrthoDB" id="9219253at2759"/>
<protein>
    <submittedName>
        <fullName evidence="3">Keratinocyte proline-rich protein-like</fullName>
    </submittedName>
</protein>
<feature type="region of interest" description="Disordered" evidence="1">
    <location>
        <begin position="27"/>
        <end position="127"/>
    </location>
</feature>
<keyword evidence="2" id="KW-1185">Reference proteome</keyword>
<gene>
    <name evidence="3" type="primary">LOC108509240</name>
</gene>
<sequence>MQHQKGLSDQDLCHDSSGCAGKGWTWPRSSGSCHKSPGSLSHDLDGSCQSAPQGCQPPEPCPPQQSCQPRRRVEVNHAPPACPPPARIHRRPLQQYRPSPPCQDQESCGKPRRRVEQCPPEDDSPPVVLQPLPLPHRRPCGPCCPPPIQRCHPPVQRCHPPLQRCHPPLQRCCPAPIPLPPRPCHHQQKQVTLLPPCVQKC</sequence>
<dbReference type="GeneID" id="108509240"/>
<accession>A0A6J0J543</accession>
<evidence type="ECO:0000256" key="1">
    <source>
        <dbReference type="SAM" id="MobiDB-lite"/>
    </source>
</evidence>
<reference evidence="3" key="1">
    <citation type="submission" date="2025-08" db="UniProtKB">
        <authorList>
            <consortium name="RefSeq"/>
        </authorList>
    </citation>
    <scope>IDENTIFICATION</scope>
</reference>
<evidence type="ECO:0000313" key="3">
    <source>
        <dbReference type="RefSeq" id="XP_017694073.1"/>
    </source>
</evidence>
<name>A0A6J0J543_9PASS</name>
<dbReference type="Proteomes" id="UP000504624">
    <property type="component" value="Unplaced"/>
</dbReference>
<organism evidence="2 3">
    <name type="scientific">Lepidothrix coronata</name>
    <name type="common">blue-crowned manakin</name>
    <dbReference type="NCBI Taxonomy" id="321398"/>
    <lineage>
        <taxon>Eukaryota</taxon>
        <taxon>Metazoa</taxon>
        <taxon>Chordata</taxon>
        <taxon>Craniata</taxon>
        <taxon>Vertebrata</taxon>
        <taxon>Euteleostomi</taxon>
        <taxon>Archelosauria</taxon>
        <taxon>Archosauria</taxon>
        <taxon>Dinosauria</taxon>
        <taxon>Saurischia</taxon>
        <taxon>Theropoda</taxon>
        <taxon>Coelurosauria</taxon>
        <taxon>Aves</taxon>
        <taxon>Neognathae</taxon>
        <taxon>Neoaves</taxon>
        <taxon>Telluraves</taxon>
        <taxon>Australaves</taxon>
        <taxon>Passeriformes</taxon>
        <taxon>Pipridae</taxon>
        <taxon>Lepidothrix</taxon>
    </lineage>
</organism>
<proteinExistence type="predicted"/>